<sequence length="129" mass="14591">MLPGRSARDVPVFAVHAEAGKHHRLRVPPVRRNWAVLQFHRDHRGRVDAPLPQPAGPGPPSGACHLPPEQLRVLSVRNYERTNEKKTTVSRESQTAYWLMLSLGLLKVGRDRKKEGNFSNFSEQTKPKS</sequence>
<dbReference type="EMBL" id="HBUE01169574">
    <property type="protein sequence ID" value="CAG6514272.1"/>
    <property type="molecule type" value="Transcribed_RNA"/>
</dbReference>
<organism evidence="1">
    <name type="scientific">Culex pipiens</name>
    <name type="common">House mosquito</name>
    <dbReference type="NCBI Taxonomy" id="7175"/>
    <lineage>
        <taxon>Eukaryota</taxon>
        <taxon>Metazoa</taxon>
        <taxon>Ecdysozoa</taxon>
        <taxon>Arthropoda</taxon>
        <taxon>Hexapoda</taxon>
        <taxon>Insecta</taxon>
        <taxon>Pterygota</taxon>
        <taxon>Neoptera</taxon>
        <taxon>Endopterygota</taxon>
        <taxon>Diptera</taxon>
        <taxon>Nematocera</taxon>
        <taxon>Culicoidea</taxon>
        <taxon>Culicidae</taxon>
        <taxon>Culicinae</taxon>
        <taxon>Culicini</taxon>
        <taxon>Culex</taxon>
        <taxon>Culex</taxon>
    </lineage>
</organism>
<protein>
    <submittedName>
        <fullName evidence="1">(northern house mosquito) hypothetical protein</fullName>
    </submittedName>
</protein>
<dbReference type="EMBL" id="HBUE01274957">
    <property type="protein sequence ID" value="CAG6565760.1"/>
    <property type="molecule type" value="Transcribed_RNA"/>
</dbReference>
<dbReference type="AlphaFoldDB" id="A0A8D8J2F6"/>
<accession>A0A8D8J2F6</accession>
<proteinExistence type="predicted"/>
<reference evidence="1" key="1">
    <citation type="submission" date="2021-05" db="EMBL/GenBank/DDBJ databases">
        <authorList>
            <person name="Alioto T."/>
            <person name="Alioto T."/>
            <person name="Gomez Garrido J."/>
        </authorList>
    </citation>
    <scope>NUCLEOTIDE SEQUENCE</scope>
</reference>
<name>A0A8D8J2F6_CULPI</name>
<evidence type="ECO:0000313" key="1">
    <source>
        <dbReference type="EMBL" id="CAG6565760.1"/>
    </source>
</evidence>